<dbReference type="Gene3D" id="2.70.98.40">
    <property type="entry name" value="Glycoside hydrolase, family 65, N-terminal domain"/>
    <property type="match status" value="1"/>
</dbReference>
<reference evidence="4" key="1">
    <citation type="submission" date="2019-07" db="EMBL/GenBank/DDBJ databases">
        <authorList>
            <person name="De-Chao Zhang Q."/>
        </authorList>
    </citation>
    <scope>NUCLEOTIDE SEQUENCE</scope>
    <source>
        <strain evidence="4">TP-CH-4</strain>
    </source>
</reference>
<evidence type="ECO:0000256" key="1">
    <source>
        <dbReference type="SAM" id="SignalP"/>
    </source>
</evidence>
<dbReference type="SUPFAM" id="SSF74650">
    <property type="entry name" value="Galactose mutarotase-like"/>
    <property type="match status" value="1"/>
</dbReference>
<feature type="signal peptide" evidence="1">
    <location>
        <begin position="1"/>
        <end position="18"/>
    </location>
</feature>
<dbReference type="InterPro" id="IPR008928">
    <property type="entry name" value="6-hairpin_glycosidase_sf"/>
</dbReference>
<keyword evidence="1" id="KW-0732">Signal</keyword>
<feature type="domain" description="Glycoside hydrolase family 65 central catalytic" evidence="2">
    <location>
        <begin position="530"/>
        <end position="600"/>
    </location>
</feature>
<dbReference type="Pfam" id="PF03632">
    <property type="entry name" value="Glyco_hydro_65m"/>
    <property type="match status" value="2"/>
</dbReference>
<sequence>MKPLLIALLFLLSAIGTAQEDGWTISSGKVDQYTGIVAANGRIGILPEDKPFQTKSIILNNVYDKESPLGVSKILLGMNFANLDMEVDGELVTKDNISDFRQELDMKTAAFTTSFTFKDKANISYTIYALRNVQYTGYVDVKVIPTKLLKLKVTGKISTPETYQDPISTFRILQDLETTMPILQTVAKSRLGRHTVGTSATFIWHAINSTRENQRPELTHEKVTEYDNRLSFEQELKKGEVFEFAWTGAECSTQDFEDPQTESERFVIFNLLTPRNDLLGQHFKLWEDLWEGDIIIEGNVQDQLDVRLALYHLYAFSRGDSNLSIAPMGLSSQNYNGHIFWDTELWMFPPLLLLNQDIARSLVNYRSDRLGKAKEKAINFGYKGAMFPWESDDTGEEATPAWALTGTFEHHITADVAIAFWNYYRVTQNLEWLKERGYPLMKEVADYWVSRATKNNDGSYSIKNVVGANEFAPNVDDNAFTNGSAITALQFAILAAAEVGEPIPLMWNDVASNIRILKFEDGTTREHATYDGERIKQADVNLLTYPLNIVNDQETVLKDLKYYEPKLAEEGPAMGQSVFAVIYARLGDAKEAYRLFRRSYEPNKRPPFGALAEAATSDNPYFATGAGGMLQVVLFGFGGLHITEEGIVQKNPILPKEWKSLTITGVGPEKKTYKVE</sequence>
<organism evidence="4 5">
    <name type="scientific">Pelagihabitans pacificus</name>
    <dbReference type="NCBI Taxonomy" id="2696054"/>
    <lineage>
        <taxon>Bacteria</taxon>
        <taxon>Pseudomonadati</taxon>
        <taxon>Bacteroidota</taxon>
        <taxon>Flavobacteriia</taxon>
        <taxon>Flavobacteriales</taxon>
        <taxon>Flavobacteriaceae</taxon>
        <taxon>Pelagihabitans</taxon>
    </lineage>
</organism>
<evidence type="ECO:0000259" key="2">
    <source>
        <dbReference type="Pfam" id="PF03632"/>
    </source>
</evidence>
<protein>
    <submittedName>
        <fullName evidence="4">Glycoside hydrolase family 65 protein</fullName>
    </submittedName>
</protein>
<name>A0A967E862_9FLAO</name>
<gene>
    <name evidence="4" type="ORF">FK220_018420</name>
</gene>
<reference evidence="4" key="2">
    <citation type="submission" date="2020-03" db="EMBL/GenBank/DDBJ databases">
        <title>Flavobacteriaceae bacterium strain TP-CH-4, a member of the family Flavobacteriaceae isolated from a deep-sea seamount.</title>
        <authorList>
            <person name="Zhang D.-C."/>
        </authorList>
    </citation>
    <scope>NUCLEOTIDE SEQUENCE</scope>
    <source>
        <strain evidence="4">TP-CH-4</strain>
    </source>
</reference>
<dbReference type="Proteomes" id="UP000707206">
    <property type="component" value="Unassembled WGS sequence"/>
</dbReference>
<evidence type="ECO:0000259" key="3">
    <source>
        <dbReference type="Pfam" id="PF03636"/>
    </source>
</evidence>
<feature type="chain" id="PRO_5037515971" evidence="1">
    <location>
        <begin position="19"/>
        <end position="676"/>
    </location>
</feature>
<dbReference type="EMBL" id="VIKU02000007">
    <property type="protein sequence ID" value="NHF61335.1"/>
    <property type="molecule type" value="Genomic_DNA"/>
</dbReference>
<dbReference type="InterPro" id="IPR011013">
    <property type="entry name" value="Gal_mutarotase_sf_dom"/>
</dbReference>
<dbReference type="GO" id="GO:0016757">
    <property type="term" value="F:glycosyltransferase activity"/>
    <property type="evidence" value="ECO:0007669"/>
    <property type="project" value="UniProtKB-ARBA"/>
</dbReference>
<dbReference type="GO" id="GO:0005975">
    <property type="term" value="P:carbohydrate metabolic process"/>
    <property type="evidence" value="ECO:0007669"/>
    <property type="project" value="InterPro"/>
</dbReference>
<feature type="domain" description="Glycoside hydrolase family 65 central catalytic" evidence="2">
    <location>
        <begin position="307"/>
        <end position="501"/>
    </location>
</feature>
<evidence type="ECO:0000313" key="5">
    <source>
        <dbReference type="Proteomes" id="UP000707206"/>
    </source>
</evidence>
<dbReference type="PANTHER" id="PTHR11051">
    <property type="entry name" value="GLYCOSYL HYDROLASE-RELATED"/>
    <property type="match status" value="1"/>
</dbReference>
<dbReference type="InterPro" id="IPR012341">
    <property type="entry name" value="6hp_glycosidase-like_sf"/>
</dbReference>
<dbReference type="GO" id="GO:0030246">
    <property type="term" value="F:carbohydrate binding"/>
    <property type="evidence" value="ECO:0007669"/>
    <property type="project" value="InterPro"/>
</dbReference>
<keyword evidence="5" id="KW-1185">Reference proteome</keyword>
<dbReference type="PANTHER" id="PTHR11051:SF8">
    <property type="entry name" value="PROTEIN-GLUCOSYLGALACTOSYLHYDROXYLYSINE GLUCOSIDASE"/>
    <property type="match status" value="1"/>
</dbReference>
<dbReference type="AlphaFoldDB" id="A0A967E862"/>
<dbReference type="GO" id="GO:0004553">
    <property type="term" value="F:hydrolase activity, hydrolyzing O-glycosyl compounds"/>
    <property type="evidence" value="ECO:0007669"/>
    <property type="project" value="TreeGrafter"/>
</dbReference>
<dbReference type="Gene3D" id="1.50.10.10">
    <property type="match status" value="1"/>
</dbReference>
<dbReference type="Pfam" id="PF03636">
    <property type="entry name" value="Glyco_hydro_65N"/>
    <property type="match status" value="1"/>
</dbReference>
<proteinExistence type="predicted"/>
<accession>A0A967E862</accession>
<keyword evidence="4" id="KW-0378">Hydrolase</keyword>
<dbReference type="RefSeq" id="WP_152575833.1">
    <property type="nucleotide sequence ID" value="NZ_VIKU02000007.1"/>
</dbReference>
<dbReference type="InterPro" id="IPR005195">
    <property type="entry name" value="Glyco_hydro_65_M"/>
</dbReference>
<comment type="caution">
    <text evidence="4">The sequence shown here is derived from an EMBL/GenBank/DDBJ whole genome shotgun (WGS) entry which is preliminary data.</text>
</comment>
<dbReference type="InterPro" id="IPR037018">
    <property type="entry name" value="GH65_N"/>
</dbReference>
<feature type="domain" description="Glycoside hydrolase family 65 N-terminal" evidence="3">
    <location>
        <begin position="39"/>
        <end position="163"/>
    </location>
</feature>
<dbReference type="SUPFAM" id="SSF48208">
    <property type="entry name" value="Six-hairpin glycosidases"/>
    <property type="match status" value="1"/>
</dbReference>
<evidence type="ECO:0000313" key="4">
    <source>
        <dbReference type="EMBL" id="NHF61335.1"/>
    </source>
</evidence>
<dbReference type="InterPro" id="IPR005196">
    <property type="entry name" value="Glyco_hydro_65_N"/>
</dbReference>